<proteinExistence type="predicted"/>
<name>A0ACB8DT23_DERSI</name>
<dbReference type="Proteomes" id="UP000821865">
    <property type="component" value="Chromosome 1"/>
</dbReference>
<evidence type="ECO:0000313" key="1">
    <source>
        <dbReference type="EMBL" id="KAH7977481.1"/>
    </source>
</evidence>
<dbReference type="EMBL" id="CM023470">
    <property type="protein sequence ID" value="KAH7977481.1"/>
    <property type="molecule type" value="Genomic_DNA"/>
</dbReference>
<gene>
    <name evidence="1" type="ORF">HPB49_001876</name>
</gene>
<protein>
    <submittedName>
        <fullName evidence="1">Uncharacterized protein</fullName>
    </submittedName>
</protein>
<evidence type="ECO:0000313" key="2">
    <source>
        <dbReference type="Proteomes" id="UP000821865"/>
    </source>
</evidence>
<comment type="caution">
    <text evidence="1">The sequence shown here is derived from an EMBL/GenBank/DDBJ whole genome shotgun (WGS) entry which is preliminary data.</text>
</comment>
<accession>A0ACB8DT23</accession>
<organism evidence="1 2">
    <name type="scientific">Dermacentor silvarum</name>
    <name type="common">Tick</name>
    <dbReference type="NCBI Taxonomy" id="543639"/>
    <lineage>
        <taxon>Eukaryota</taxon>
        <taxon>Metazoa</taxon>
        <taxon>Ecdysozoa</taxon>
        <taxon>Arthropoda</taxon>
        <taxon>Chelicerata</taxon>
        <taxon>Arachnida</taxon>
        <taxon>Acari</taxon>
        <taxon>Parasitiformes</taxon>
        <taxon>Ixodida</taxon>
        <taxon>Ixodoidea</taxon>
        <taxon>Ixodidae</taxon>
        <taxon>Rhipicephalinae</taxon>
        <taxon>Dermacentor</taxon>
    </lineage>
</organism>
<keyword evidence="2" id="KW-1185">Reference proteome</keyword>
<reference evidence="1" key="1">
    <citation type="submission" date="2020-05" db="EMBL/GenBank/DDBJ databases">
        <title>Large-scale comparative analyses of tick genomes elucidate their genetic diversity and vector capacities.</title>
        <authorList>
            <person name="Jia N."/>
            <person name="Wang J."/>
            <person name="Shi W."/>
            <person name="Du L."/>
            <person name="Sun Y."/>
            <person name="Zhan W."/>
            <person name="Jiang J."/>
            <person name="Wang Q."/>
            <person name="Zhang B."/>
            <person name="Ji P."/>
            <person name="Sakyi L.B."/>
            <person name="Cui X."/>
            <person name="Yuan T."/>
            <person name="Jiang B."/>
            <person name="Yang W."/>
            <person name="Lam T.T.-Y."/>
            <person name="Chang Q."/>
            <person name="Ding S."/>
            <person name="Wang X."/>
            <person name="Zhu J."/>
            <person name="Ruan X."/>
            <person name="Zhao L."/>
            <person name="Wei J."/>
            <person name="Que T."/>
            <person name="Du C."/>
            <person name="Cheng J."/>
            <person name="Dai P."/>
            <person name="Han X."/>
            <person name="Huang E."/>
            <person name="Gao Y."/>
            <person name="Liu J."/>
            <person name="Shao H."/>
            <person name="Ye R."/>
            <person name="Li L."/>
            <person name="Wei W."/>
            <person name="Wang X."/>
            <person name="Wang C."/>
            <person name="Yang T."/>
            <person name="Huo Q."/>
            <person name="Li W."/>
            <person name="Guo W."/>
            <person name="Chen H."/>
            <person name="Zhou L."/>
            <person name="Ni X."/>
            <person name="Tian J."/>
            <person name="Zhou Y."/>
            <person name="Sheng Y."/>
            <person name="Liu T."/>
            <person name="Pan Y."/>
            <person name="Xia L."/>
            <person name="Li J."/>
            <person name="Zhao F."/>
            <person name="Cao W."/>
        </authorList>
    </citation>
    <scope>NUCLEOTIDE SEQUENCE</scope>
    <source>
        <strain evidence="1">Dsil-2018</strain>
    </source>
</reference>
<sequence length="404" mass="44142">MAVMAPYRDTIQAAANLTQNYEVSVGLSCSPEKSEMLCIRPKNRNWPCSPIVIELEGRQVPEVQALRILGMHIQSGGKNSTTLRRLKQVIGAISHLIRRVKGHHRGMRERDLCRLVHAFVLSRVRYSTPYLQLSHHETDAMDALIHQKRSRGSRTSQLRSRHEPAASTPAPGAPHCYPEAEASTESTEMADTVPISLSSDEEPELMSLSYSDDSGRYLSSRDEEDIETVRCSTPFEGSSSVEPTAGSMNSDSPTQVLSLSSDGDIEIMRCRTPFEGSSSVATTAGSIISDSPPSVSVAPHYGSPVHGPLNSTTIEGGVPINIMSSPSTSATPVPLAPPPRDLTNEPSTSARARPLTPLRQSEDEQSSTMTQAIPPCPLGLHRQAQLREMRRYNVHFTGFLPRQK</sequence>